<reference evidence="1" key="1">
    <citation type="submission" date="2020-11" db="EMBL/GenBank/DDBJ databases">
        <authorList>
            <consortium name="DOE Joint Genome Institute"/>
            <person name="Ahrendt S."/>
            <person name="Riley R."/>
            <person name="Andreopoulos W."/>
            <person name="Labutti K."/>
            <person name="Pangilinan J."/>
            <person name="Ruiz-Duenas F.J."/>
            <person name="Barrasa J.M."/>
            <person name="Sanchez-Garcia M."/>
            <person name="Camarero S."/>
            <person name="Miyauchi S."/>
            <person name="Serrano A."/>
            <person name="Linde D."/>
            <person name="Babiker R."/>
            <person name="Drula E."/>
            <person name="Ayuso-Fernandez I."/>
            <person name="Pacheco R."/>
            <person name="Padilla G."/>
            <person name="Ferreira P."/>
            <person name="Barriuso J."/>
            <person name="Kellner H."/>
            <person name="Castanera R."/>
            <person name="Alfaro M."/>
            <person name="Ramirez L."/>
            <person name="Pisabarro A.G."/>
            <person name="Kuo A."/>
            <person name="Tritt A."/>
            <person name="Lipzen A."/>
            <person name="He G."/>
            <person name="Yan M."/>
            <person name="Ng V."/>
            <person name="Cullen D."/>
            <person name="Martin F."/>
            <person name="Rosso M.-N."/>
            <person name="Henrissat B."/>
            <person name="Hibbett D."/>
            <person name="Martinez A.T."/>
            <person name="Grigoriev I.V."/>
        </authorList>
    </citation>
    <scope>NUCLEOTIDE SEQUENCE</scope>
    <source>
        <strain evidence="1">ATCC 90797</strain>
    </source>
</reference>
<comment type="caution">
    <text evidence="1">The sequence shown here is derived from an EMBL/GenBank/DDBJ whole genome shotgun (WGS) entry which is preliminary data.</text>
</comment>
<name>A0A9P6D395_PLEER</name>
<sequence length="211" mass="23616">MPHVALGANPFVPPVSPDANPFVTPSMMNPTAIVKHEPHPQQLHKLIPTTNSKPLMSQALIYTMDSFQVQEPSVTHELPMFNVFLKALTLYFDILSTNVLITTGSITTYAHVAHGGYFYLQLLNHYLTIYTYCIVLDFHMVFHAKHLREMEDSDFIGWSHTDNKAVMQILQPSTAAVHTATDCASASSPQPRTTKSNFPKVKQVCNNFNDS</sequence>
<dbReference type="EMBL" id="MU154631">
    <property type="protein sequence ID" value="KAF9490881.1"/>
    <property type="molecule type" value="Genomic_DNA"/>
</dbReference>
<keyword evidence="2" id="KW-1185">Reference proteome</keyword>
<accession>A0A9P6D395</accession>
<evidence type="ECO:0000313" key="2">
    <source>
        <dbReference type="Proteomes" id="UP000807025"/>
    </source>
</evidence>
<dbReference type="Proteomes" id="UP000807025">
    <property type="component" value="Unassembled WGS sequence"/>
</dbReference>
<dbReference type="OrthoDB" id="2774821at2759"/>
<dbReference type="AlphaFoldDB" id="A0A9P6D395"/>
<protein>
    <submittedName>
        <fullName evidence="1">Uncharacterized protein</fullName>
    </submittedName>
</protein>
<gene>
    <name evidence="1" type="ORF">BDN71DRAFT_1510881</name>
</gene>
<proteinExistence type="predicted"/>
<evidence type="ECO:0000313" key="1">
    <source>
        <dbReference type="EMBL" id="KAF9490881.1"/>
    </source>
</evidence>
<organism evidence="1 2">
    <name type="scientific">Pleurotus eryngii</name>
    <name type="common">Boletus of the steppes</name>
    <dbReference type="NCBI Taxonomy" id="5323"/>
    <lineage>
        <taxon>Eukaryota</taxon>
        <taxon>Fungi</taxon>
        <taxon>Dikarya</taxon>
        <taxon>Basidiomycota</taxon>
        <taxon>Agaricomycotina</taxon>
        <taxon>Agaricomycetes</taxon>
        <taxon>Agaricomycetidae</taxon>
        <taxon>Agaricales</taxon>
        <taxon>Pleurotineae</taxon>
        <taxon>Pleurotaceae</taxon>
        <taxon>Pleurotus</taxon>
    </lineage>
</organism>